<dbReference type="EMBL" id="CP002484">
    <property type="protein sequence ID" value="ADW71505.1"/>
    <property type="molecule type" value="Genomic_DNA"/>
</dbReference>
<feature type="transmembrane region" description="Helical" evidence="5">
    <location>
        <begin position="88"/>
        <end position="107"/>
    </location>
</feature>
<dbReference type="eggNOG" id="ENOG502Z8P8">
    <property type="taxonomic scope" value="Bacteria"/>
</dbReference>
<feature type="transmembrane region" description="Helical" evidence="5">
    <location>
        <begin position="433"/>
        <end position="450"/>
    </location>
</feature>
<dbReference type="PANTHER" id="PTHR37422:SF13">
    <property type="entry name" value="LIPOPOLYSACCHARIDE BIOSYNTHESIS PROTEIN PA4999-RELATED"/>
    <property type="match status" value="1"/>
</dbReference>
<dbReference type="InterPro" id="IPR007016">
    <property type="entry name" value="O-antigen_ligase-rel_domated"/>
</dbReference>
<feature type="domain" description="O-antigen ligase-related" evidence="6">
    <location>
        <begin position="254"/>
        <end position="389"/>
    </location>
</feature>
<gene>
    <name evidence="7" type="ordered locus">AciX9_4575</name>
</gene>
<evidence type="ECO:0000313" key="8">
    <source>
        <dbReference type="Proteomes" id="UP000000343"/>
    </source>
</evidence>
<dbReference type="PaxDb" id="1198114-AciX9_4575"/>
<protein>
    <recommendedName>
        <fullName evidence="6">O-antigen ligase-related domain-containing protein</fullName>
    </recommendedName>
</protein>
<evidence type="ECO:0000256" key="3">
    <source>
        <dbReference type="ARBA" id="ARBA00022989"/>
    </source>
</evidence>
<keyword evidence="4 5" id="KW-0472">Membrane</keyword>
<feature type="transmembrane region" description="Helical" evidence="5">
    <location>
        <begin position="407"/>
        <end position="427"/>
    </location>
</feature>
<feature type="transmembrane region" description="Helical" evidence="5">
    <location>
        <begin position="373"/>
        <end position="395"/>
    </location>
</feature>
<feature type="transmembrane region" description="Helical" evidence="5">
    <location>
        <begin position="114"/>
        <end position="133"/>
    </location>
</feature>
<dbReference type="GO" id="GO:0016020">
    <property type="term" value="C:membrane"/>
    <property type="evidence" value="ECO:0007669"/>
    <property type="project" value="UniProtKB-SubCell"/>
</dbReference>
<keyword evidence="2 5" id="KW-0812">Transmembrane</keyword>
<dbReference type="RefSeq" id="WP_013573224.1">
    <property type="nucleotide sequence ID" value="NC_015059.1"/>
</dbReference>
<geneLocation type="plasmid" evidence="7 8">
    <name>pACIX904</name>
</geneLocation>
<proteinExistence type="predicted"/>
<keyword evidence="3 5" id="KW-1133">Transmembrane helix</keyword>
<feature type="transmembrane region" description="Helical" evidence="5">
    <location>
        <begin position="17"/>
        <end position="50"/>
    </location>
</feature>
<comment type="subcellular location">
    <subcellularLocation>
        <location evidence="1">Membrane</location>
        <topology evidence="1">Multi-pass membrane protein</topology>
    </subcellularLocation>
</comment>
<feature type="transmembrane region" description="Helical" evidence="5">
    <location>
        <begin position="171"/>
        <end position="193"/>
    </location>
</feature>
<evidence type="ECO:0000256" key="5">
    <source>
        <dbReference type="SAM" id="Phobius"/>
    </source>
</evidence>
<feature type="transmembrane region" description="Helical" evidence="5">
    <location>
        <begin position="139"/>
        <end position="159"/>
    </location>
</feature>
<dbReference type="KEGG" id="acm:AciX9_4575"/>
<reference evidence="8" key="1">
    <citation type="submission" date="2011-01" db="EMBL/GenBank/DDBJ databases">
        <title>Complete sequence of plasmid4 of Acidobacterium sp. MP5ACTX9.</title>
        <authorList>
            <consortium name="US DOE Joint Genome Institute"/>
            <person name="Lucas S."/>
            <person name="Copeland A."/>
            <person name="Lapidus A."/>
            <person name="Cheng J.-F."/>
            <person name="Goodwin L."/>
            <person name="Pitluck S."/>
            <person name="Teshima H."/>
            <person name="Detter J.C."/>
            <person name="Han C."/>
            <person name="Tapia R."/>
            <person name="Land M."/>
            <person name="Hauser L."/>
            <person name="Kyrpides N."/>
            <person name="Ivanova N."/>
            <person name="Ovchinnikova G."/>
            <person name="Pagani I."/>
            <person name="Rawat S.R."/>
            <person name="Mannisto M."/>
            <person name="Haggblom M.M."/>
            <person name="Woyke T."/>
        </authorList>
    </citation>
    <scope>NUCLEOTIDE SEQUENCE [LARGE SCALE GENOMIC DNA]</scope>
    <source>
        <strain evidence="8">MP5ACTX9</strain>
        <plasmid evidence="8">Plasmid pACIX904</plasmid>
    </source>
</reference>
<evidence type="ECO:0000259" key="6">
    <source>
        <dbReference type="Pfam" id="PF04932"/>
    </source>
</evidence>
<evidence type="ECO:0000256" key="4">
    <source>
        <dbReference type="ARBA" id="ARBA00023136"/>
    </source>
</evidence>
<accession>E8X7S1</accession>
<keyword evidence="8" id="KW-1185">Reference proteome</keyword>
<keyword evidence="7" id="KW-0614">Plasmid</keyword>
<feature type="transmembrane region" description="Helical" evidence="5">
    <location>
        <begin position="290"/>
        <end position="310"/>
    </location>
</feature>
<feature type="transmembrane region" description="Helical" evidence="5">
    <location>
        <begin position="227"/>
        <end position="243"/>
    </location>
</feature>
<evidence type="ECO:0000313" key="7">
    <source>
        <dbReference type="EMBL" id="ADW71505.1"/>
    </source>
</evidence>
<dbReference type="AlphaFoldDB" id="E8X7S1"/>
<dbReference type="InterPro" id="IPR051533">
    <property type="entry name" value="WaaL-like"/>
</dbReference>
<dbReference type="HOGENOM" id="CLU_045094_0_0_0"/>
<dbReference type="PANTHER" id="PTHR37422">
    <property type="entry name" value="TEICHURONIC ACID BIOSYNTHESIS PROTEIN TUAE"/>
    <property type="match status" value="1"/>
</dbReference>
<sequence>MIARCLARISPSHQKMWLLAAVACLSFVSPIARVLVYVLPLLSLILAVYFVRKDKTAYIELVCWLYMLTPLVRRYIDYKTGSTETTIMVAPYVAVGACLWVLVPQWTKIFQSRYAALLCVLAAVIYASATTAFQMLLGGLASGIAAWLMNLLFAFYLVIERKHIRTMYAGFERVMVYGTLVVGAYGILQYFIFPDWDRVWLELAELVSFGAARPMEVRVFSTMNAPQVVAAYLVVGIFISYGSKYKIRYLSLCAGLASLLLSMSRSSWVAFLAGALFLAFRLPTRERKKIVVIGAICLGTILIGLQVPALNETLTGRFNSLTDTNDNSAYDRTKTYSAVFHSIATSPFGLGLGVEGDEKGKESTSDAEHDSSVVNLLLCFGVIGSIVFCIGLFSASYRIVLAPKCELVIPLTPIQTSLFALIAEAALNNILTGPIAFLTWCVIGLGYATMEARIDVRRRSVPETLLHQGEPEVAF</sequence>
<organism evidence="8">
    <name type="scientific">Granulicella tundricola (strain ATCC BAA-1859 / DSM 23138 / MP5ACTX9)</name>
    <dbReference type="NCBI Taxonomy" id="1198114"/>
    <lineage>
        <taxon>Bacteria</taxon>
        <taxon>Pseudomonadati</taxon>
        <taxon>Acidobacteriota</taxon>
        <taxon>Terriglobia</taxon>
        <taxon>Terriglobales</taxon>
        <taxon>Acidobacteriaceae</taxon>
        <taxon>Granulicella</taxon>
    </lineage>
</organism>
<dbReference type="OrthoDB" id="7295126at2"/>
<evidence type="ECO:0000256" key="2">
    <source>
        <dbReference type="ARBA" id="ARBA00022692"/>
    </source>
</evidence>
<dbReference type="Proteomes" id="UP000000343">
    <property type="component" value="Plasmid pACIX904"/>
</dbReference>
<evidence type="ECO:0000256" key="1">
    <source>
        <dbReference type="ARBA" id="ARBA00004141"/>
    </source>
</evidence>
<dbReference type="Pfam" id="PF04932">
    <property type="entry name" value="Wzy_C"/>
    <property type="match status" value="1"/>
</dbReference>
<name>E8X7S1_GRATM</name>